<dbReference type="Proteomes" id="UP000029590">
    <property type="component" value="Unassembled WGS sequence"/>
</dbReference>
<proteinExistence type="inferred from homology"/>
<dbReference type="NCBIfam" id="NF005498">
    <property type="entry name" value="PRK07112.1"/>
    <property type="match status" value="1"/>
</dbReference>
<evidence type="ECO:0000313" key="4">
    <source>
        <dbReference type="Proteomes" id="UP000029590"/>
    </source>
</evidence>
<dbReference type="InterPro" id="IPR029045">
    <property type="entry name" value="ClpP/crotonase-like_dom_sf"/>
</dbReference>
<evidence type="ECO:0000256" key="1">
    <source>
        <dbReference type="ARBA" id="ARBA00005254"/>
    </source>
</evidence>
<dbReference type="EMBL" id="JPGG01000016">
    <property type="protein sequence ID" value="KGC14800.1"/>
    <property type="molecule type" value="Genomic_DNA"/>
</dbReference>
<organism evidence="2 4">
    <name type="scientific">Burkholderia gladioli</name>
    <name type="common">Pseudomonas marginata</name>
    <name type="synonym">Phytomonas marginata</name>
    <dbReference type="NCBI Taxonomy" id="28095"/>
    <lineage>
        <taxon>Bacteria</taxon>
        <taxon>Pseudomonadati</taxon>
        <taxon>Pseudomonadota</taxon>
        <taxon>Betaproteobacteria</taxon>
        <taxon>Burkholderiales</taxon>
        <taxon>Burkholderiaceae</taxon>
        <taxon>Burkholderia</taxon>
    </lineage>
</organism>
<dbReference type="CDD" id="cd06558">
    <property type="entry name" value="crotonase-like"/>
    <property type="match status" value="1"/>
</dbReference>
<reference evidence="2 4" key="1">
    <citation type="submission" date="2014-04" db="EMBL/GenBank/DDBJ databases">
        <authorList>
            <person name="Bishop-Lilly K.A."/>
            <person name="Broomall S.M."/>
            <person name="Chain P.S."/>
            <person name="Chertkov O."/>
            <person name="Coyne S.R."/>
            <person name="Daligault H.E."/>
            <person name="Davenport K.W."/>
            <person name="Erkkila T."/>
            <person name="Frey K.G."/>
            <person name="Gibbons H.S."/>
            <person name="Gu W."/>
            <person name="Jaissle J."/>
            <person name="Johnson S.L."/>
            <person name="Koroleva G.I."/>
            <person name="Ladner J.T."/>
            <person name="Lo C.-C."/>
            <person name="Minogue T.D."/>
            <person name="Munk C."/>
            <person name="Palacios G.F."/>
            <person name="Redden C.L."/>
            <person name="Rosenzweig C.N."/>
            <person name="Scholz M.B."/>
            <person name="Teshima H."/>
            <person name="Xu Y."/>
        </authorList>
    </citation>
    <scope>NUCLEOTIDE SEQUENCE [LARGE SCALE GENOMIC DNA]</scope>
    <source>
        <strain evidence="2">Gladioli</strain>
        <strain evidence="4">gladioli</strain>
    </source>
</reference>
<dbReference type="InterPro" id="IPR001753">
    <property type="entry name" value="Enoyl-CoA_hydra/iso"/>
</dbReference>
<dbReference type="GO" id="GO:0004300">
    <property type="term" value="F:enoyl-CoA hydratase activity"/>
    <property type="evidence" value="ECO:0007669"/>
    <property type="project" value="UniProtKB-EC"/>
</dbReference>
<accession>A0AAW3F4R2</accession>
<dbReference type="SUPFAM" id="SSF52096">
    <property type="entry name" value="ClpP/crotonase"/>
    <property type="match status" value="1"/>
</dbReference>
<dbReference type="PANTHER" id="PTHR42964">
    <property type="entry name" value="ENOYL-COA HYDRATASE"/>
    <property type="match status" value="1"/>
</dbReference>
<dbReference type="Gene3D" id="3.90.226.10">
    <property type="entry name" value="2-enoyl-CoA Hydratase, Chain A, domain 1"/>
    <property type="match status" value="1"/>
</dbReference>
<dbReference type="EC" id="4.2.1.17" evidence="3"/>
<name>A0AAW3F4R2_BURGA</name>
<dbReference type="RefSeq" id="WP_036053939.1">
    <property type="nucleotide sequence ID" value="NZ_CADEQC010000001.1"/>
</dbReference>
<dbReference type="Pfam" id="PF00378">
    <property type="entry name" value="ECH_1"/>
    <property type="match status" value="1"/>
</dbReference>
<comment type="similarity">
    <text evidence="1">Belongs to the enoyl-CoA hydratase/isomerase family.</text>
</comment>
<sequence length="263" mass="28659">MSTAIDYRTLRVRRQGGVTFVRIERPEVDNAINAALLEEMADVLDRCDAATHVIVLEGQADAFCVGADFAEIRAAHAGAPSEAARAAGDPGPLFDLWHRLATGPRIVISHVRGKVNAGGVGFVAASDIVLADDTATFSLSELLFGLMPACVLPFLIRRIGWQRAHYMTLSTQPLDAARALAWGLVDAHDANGEALLRRHLARLRRLDGVAVARYKRYANALTGRFDSDRSLALAANREVFSDPTNLERIVRFVESGIFPWEAS</sequence>
<dbReference type="GeneID" id="66461418"/>
<evidence type="ECO:0000313" key="2">
    <source>
        <dbReference type="EMBL" id="KGC14800.1"/>
    </source>
</evidence>
<dbReference type="AlphaFoldDB" id="A0AAW3F4R2"/>
<protein>
    <submittedName>
        <fullName evidence="3">Enoyl-CoA hydratase/isomerase</fullName>
        <ecNumber evidence="3">4.2.1.17</ecNumber>
    </submittedName>
    <submittedName>
        <fullName evidence="2">Polyketide biosynthesis enoyl-CoA hydratase pksH</fullName>
    </submittedName>
</protein>
<dbReference type="PANTHER" id="PTHR42964:SF1">
    <property type="entry name" value="POLYKETIDE BIOSYNTHESIS ENOYL-COA HYDRATASE PKSH-RELATED"/>
    <property type="match status" value="1"/>
</dbReference>
<evidence type="ECO:0000313" key="3">
    <source>
        <dbReference type="EMBL" id="UWX72561.1"/>
    </source>
</evidence>
<dbReference type="EMBL" id="CP104215">
    <property type="protein sequence ID" value="UWX72561.1"/>
    <property type="molecule type" value="Genomic_DNA"/>
</dbReference>
<dbReference type="InterPro" id="IPR051683">
    <property type="entry name" value="Enoyl-CoA_Hydratase/Isomerase"/>
</dbReference>
<dbReference type="KEGG" id="bgo:BM43_4521"/>
<dbReference type="Proteomes" id="UP001059745">
    <property type="component" value="Chromosome 2"/>
</dbReference>
<keyword evidence="3" id="KW-0456">Lyase</keyword>
<reference evidence="3" key="2">
    <citation type="submission" date="2022-09" db="EMBL/GenBank/DDBJ databases">
        <title>Genomic of Burkholderia gladioli.</title>
        <authorList>
            <person name="Wu H."/>
        </authorList>
    </citation>
    <scope>NUCLEOTIDE SEQUENCE</scope>
    <source>
        <strain evidence="3">ZN-S4</strain>
    </source>
</reference>
<gene>
    <name evidence="2" type="ORF">DM48_12</name>
    <name evidence="3" type="ORF">NYZ96_29500</name>
</gene>